<name>A0AA39WLB9_9PEZI</name>
<evidence type="ECO:0000313" key="2">
    <source>
        <dbReference type="EMBL" id="KAK0617461.1"/>
    </source>
</evidence>
<dbReference type="AlphaFoldDB" id="A0AA39WLB9"/>
<dbReference type="Proteomes" id="UP001175000">
    <property type="component" value="Unassembled WGS sequence"/>
</dbReference>
<comment type="caution">
    <text evidence="2">The sequence shown here is derived from an EMBL/GenBank/DDBJ whole genome shotgun (WGS) entry which is preliminary data.</text>
</comment>
<evidence type="ECO:0000313" key="3">
    <source>
        <dbReference type="Proteomes" id="UP001175000"/>
    </source>
</evidence>
<feature type="compositionally biased region" description="Basic and acidic residues" evidence="1">
    <location>
        <begin position="14"/>
        <end position="23"/>
    </location>
</feature>
<feature type="region of interest" description="Disordered" evidence="1">
    <location>
        <begin position="1"/>
        <end position="23"/>
    </location>
</feature>
<keyword evidence="3" id="KW-1185">Reference proteome</keyword>
<protein>
    <submittedName>
        <fullName evidence="2">Uncharacterized protein</fullName>
    </submittedName>
</protein>
<gene>
    <name evidence="2" type="ORF">B0T14DRAFT_498471</name>
</gene>
<sequence length="131" mass="14824">MAAPKKTVSFDVPTTKEDSRDDESIALYTSKKQAAKGESPLYQIFEYPESAMVKKKKGVEEDPQKIWLGRPSRRPDVYPWCGEGYVKALEKSGCTDVVCFPRDPAKTSMHRRRRSPNLGLEVCLLFSGWGH</sequence>
<reference evidence="2" key="1">
    <citation type="submission" date="2023-06" db="EMBL/GenBank/DDBJ databases">
        <title>Genome-scale phylogeny and comparative genomics of the fungal order Sordariales.</title>
        <authorList>
            <consortium name="Lawrence Berkeley National Laboratory"/>
            <person name="Hensen N."/>
            <person name="Bonometti L."/>
            <person name="Westerberg I."/>
            <person name="Brannstrom I.O."/>
            <person name="Guillou S."/>
            <person name="Cros-Aarteil S."/>
            <person name="Calhoun S."/>
            <person name="Haridas S."/>
            <person name="Kuo A."/>
            <person name="Mondo S."/>
            <person name="Pangilinan J."/>
            <person name="Riley R."/>
            <person name="Labutti K."/>
            <person name="Andreopoulos B."/>
            <person name="Lipzen A."/>
            <person name="Chen C."/>
            <person name="Yanf M."/>
            <person name="Daum C."/>
            <person name="Ng V."/>
            <person name="Clum A."/>
            <person name="Steindorff A."/>
            <person name="Ohm R."/>
            <person name="Martin F."/>
            <person name="Silar P."/>
            <person name="Natvig D."/>
            <person name="Lalanne C."/>
            <person name="Gautier V."/>
            <person name="Ament-Velasquez S.L."/>
            <person name="Kruys A."/>
            <person name="Hutchinson M.I."/>
            <person name="Powell A.J."/>
            <person name="Barry K."/>
            <person name="Miller A.N."/>
            <person name="Grigoriev I.V."/>
            <person name="Debuchy R."/>
            <person name="Gladieux P."/>
            <person name="Thoren M.H."/>
            <person name="Johannesson H."/>
        </authorList>
    </citation>
    <scope>NUCLEOTIDE SEQUENCE</scope>
    <source>
        <strain evidence="2">CBS 606.72</strain>
    </source>
</reference>
<proteinExistence type="predicted"/>
<organism evidence="2 3">
    <name type="scientific">Immersiella caudata</name>
    <dbReference type="NCBI Taxonomy" id="314043"/>
    <lineage>
        <taxon>Eukaryota</taxon>
        <taxon>Fungi</taxon>
        <taxon>Dikarya</taxon>
        <taxon>Ascomycota</taxon>
        <taxon>Pezizomycotina</taxon>
        <taxon>Sordariomycetes</taxon>
        <taxon>Sordariomycetidae</taxon>
        <taxon>Sordariales</taxon>
        <taxon>Lasiosphaeriaceae</taxon>
        <taxon>Immersiella</taxon>
    </lineage>
</organism>
<evidence type="ECO:0000256" key="1">
    <source>
        <dbReference type="SAM" id="MobiDB-lite"/>
    </source>
</evidence>
<accession>A0AA39WLB9</accession>
<dbReference type="EMBL" id="JAULSU010000005">
    <property type="protein sequence ID" value="KAK0617461.1"/>
    <property type="molecule type" value="Genomic_DNA"/>
</dbReference>